<proteinExistence type="predicted"/>
<dbReference type="EMBL" id="BQNB010015297">
    <property type="protein sequence ID" value="GJT38355.1"/>
    <property type="molecule type" value="Genomic_DNA"/>
</dbReference>
<reference evidence="3" key="2">
    <citation type="submission" date="2022-01" db="EMBL/GenBank/DDBJ databases">
        <authorList>
            <person name="Yamashiro T."/>
            <person name="Shiraishi A."/>
            <person name="Satake H."/>
            <person name="Nakayama K."/>
        </authorList>
    </citation>
    <scope>NUCLEOTIDE SEQUENCE</scope>
</reference>
<dbReference type="InterPro" id="IPR056924">
    <property type="entry name" value="SH3_Tf2-1"/>
</dbReference>
<evidence type="ECO:0000313" key="4">
    <source>
        <dbReference type="Proteomes" id="UP001151760"/>
    </source>
</evidence>
<sequence length="379" mass="43783">MLKVSPKKGEVRFDKRGKLNLRYVRPSKVMEKAGDVAYKLELPEELSRLHLVPEPVEIVAVKLNGWKQLESHSQEVNKARGARDTLVVVILEVNSTKDLVCITYLGNVVSYLVQWYYEVSLPNPYSAATQFGGCYKNCSQIQENGCQKELNPKLESALTRLHECNPYCSRPEGVVQINRGLKRMETMFRISNCTMENQIKFSTCTLLGVSLTWWNSYVRTVGHEVVYAMTWTDLKKMMIDKYCPRSEIKKLEVELWNLKVKAYGLEAGERKEYAGTLPLCNRKWRSTLCKTGEAKTGYVGPSKVMEKVVDVAYKLELPEELIEIMDREVKWLKQIRIPLFKVRWNSKRGPEFTWEREDQFRKKYPHLFSKTALSSSAAS</sequence>
<reference evidence="3" key="1">
    <citation type="journal article" date="2022" name="Int. J. Mol. Sci.">
        <title>Draft Genome of Tanacetum Coccineum: Genomic Comparison of Closely Related Tanacetum-Family Plants.</title>
        <authorList>
            <person name="Yamashiro T."/>
            <person name="Shiraishi A."/>
            <person name="Nakayama K."/>
            <person name="Satake H."/>
        </authorList>
    </citation>
    <scope>NUCLEOTIDE SEQUENCE</scope>
</reference>
<dbReference type="PANTHER" id="PTHR46148">
    <property type="entry name" value="CHROMO DOMAIN-CONTAINING PROTEIN"/>
    <property type="match status" value="1"/>
</dbReference>
<accession>A0ABQ5DGJ0</accession>
<organism evidence="3 4">
    <name type="scientific">Tanacetum coccineum</name>
    <dbReference type="NCBI Taxonomy" id="301880"/>
    <lineage>
        <taxon>Eukaryota</taxon>
        <taxon>Viridiplantae</taxon>
        <taxon>Streptophyta</taxon>
        <taxon>Embryophyta</taxon>
        <taxon>Tracheophyta</taxon>
        <taxon>Spermatophyta</taxon>
        <taxon>Magnoliopsida</taxon>
        <taxon>eudicotyledons</taxon>
        <taxon>Gunneridae</taxon>
        <taxon>Pentapetalae</taxon>
        <taxon>asterids</taxon>
        <taxon>campanulids</taxon>
        <taxon>Asterales</taxon>
        <taxon>Asteraceae</taxon>
        <taxon>Asteroideae</taxon>
        <taxon>Anthemideae</taxon>
        <taxon>Anthemidinae</taxon>
        <taxon>Tanacetum</taxon>
    </lineage>
</organism>
<gene>
    <name evidence="3" type="ORF">Tco_0938220</name>
</gene>
<evidence type="ECO:0000259" key="2">
    <source>
        <dbReference type="Pfam" id="PF24626"/>
    </source>
</evidence>
<protein>
    <submittedName>
        <fullName evidence="3">Reverse transcriptase domain-containing protein</fullName>
    </submittedName>
</protein>
<dbReference type="Proteomes" id="UP001151760">
    <property type="component" value="Unassembled WGS sequence"/>
</dbReference>
<evidence type="ECO:0000259" key="1">
    <source>
        <dbReference type="Pfam" id="PF03732"/>
    </source>
</evidence>
<dbReference type="PANTHER" id="PTHR46148:SF52">
    <property type="entry name" value="OS04G0603800 PROTEIN"/>
    <property type="match status" value="1"/>
</dbReference>
<evidence type="ECO:0000313" key="3">
    <source>
        <dbReference type="EMBL" id="GJT38355.1"/>
    </source>
</evidence>
<dbReference type="Pfam" id="PF03732">
    <property type="entry name" value="Retrotrans_gag"/>
    <property type="match status" value="1"/>
</dbReference>
<feature type="domain" description="Tf2-1-like SH3-like" evidence="2">
    <location>
        <begin position="1"/>
        <end position="50"/>
    </location>
</feature>
<feature type="domain" description="Retrotransposon gag" evidence="1">
    <location>
        <begin position="201"/>
        <end position="259"/>
    </location>
</feature>
<keyword evidence="3" id="KW-0808">Transferase</keyword>
<dbReference type="Pfam" id="PF24626">
    <property type="entry name" value="SH3_Tf2-1"/>
    <property type="match status" value="1"/>
</dbReference>
<name>A0ABQ5DGJ0_9ASTR</name>
<dbReference type="InterPro" id="IPR005162">
    <property type="entry name" value="Retrotrans_gag_dom"/>
</dbReference>
<keyword evidence="3" id="KW-0695">RNA-directed DNA polymerase</keyword>
<keyword evidence="4" id="KW-1185">Reference proteome</keyword>
<keyword evidence="3" id="KW-0548">Nucleotidyltransferase</keyword>
<dbReference type="GO" id="GO:0003964">
    <property type="term" value="F:RNA-directed DNA polymerase activity"/>
    <property type="evidence" value="ECO:0007669"/>
    <property type="project" value="UniProtKB-KW"/>
</dbReference>
<comment type="caution">
    <text evidence="3">The sequence shown here is derived from an EMBL/GenBank/DDBJ whole genome shotgun (WGS) entry which is preliminary data.</text>
</comment>